<dbReference type="WBParaSite" id="TCNE_0001573301-mRNA-1">
    <property type="protein sequence ID" value="TCNE_0001573301-mRNA-1"/>
    <property type="gene ID" value="TCNE_0001573301"/>
</dbReference>
<proteinExistence type="predicted"/>
<evidence type="ECO:0000313" key="1">
    <source>
        <dbReference type="EMBL" id="VDM47053.1"/>
    </source>
</evidence>
<dbReference type="AlphaFoldDB" id="A0A183V4R2"/>
<dbReference type="Proteomes" id="UP000050794">
    <property type="component" value="Unassembled WGS sequence"/>
</dbReference>
<evidence type="ECO:0000313" key="2">
    <source>
        <dbReference type="Proteomes" id="UP000050794"/>
    </source>
</evidence>
<keyword evidence="2" id="KW-1185">Reference proteome</keyword>
<organism evidence="2 3">
    <name type="scientific">Toxocara canis</name>
    <name type="common">Canine roundworm</name>
    <dbReference type="NCBI Taxonomy" id="6265"/>
    <lineage>
        <taxon>Eukaryota</taxon>
        <taxon>Metazoa</taxon>
        <taxon>Ecdysozoa</taxon>
        <taxon>Nematoda</taxon>
        <taxon>Chromadorea</taxon>
        <taxon>Rhabditida</taxon>
        <taxon>Spirurina</taxon>
        <taxon>Ascaridomorpha</taxon>
        <taxon>Ascaridoidea</taxon>
        <taxon>Toxocaridae</taxon>
        <taxon>Toxocara</taxon>
    </lineage>
</organism>
<gene>
    <name evidence="1" type="ORF">TCNE_LOCUS15732</name>
</gene>
<dbReference type="EMBL" id="UYWY01023059">
    <property type="protein sequence ID" value="VDM47053.1"/>
    <property type="molecule type" value="Genomic_DNA"/>
</dbReference>
<name>A0A183V4R2_TOXCA</name>
<protein>
    <submittedName>
        <fullName evidence="3">Cucumisin</fullName>
    </submittedName>
</protein>
<reference evidence="3" key="1">
    <citation type="submission" date="2016-06" db="UniProtKB">
        <authorList>
            <consortium name="WormBaseParasite"/>
        </authorList>
    </citation>
    <scope>IDENTIFICATION</scope>
</reference>
<reference evidence="1 2" key="2">
    <citation type="submission" date="2018-11" db="EMBL/GenBank/DDBJ databases">
        <authorList>
            <consortium name="Pathogen Informatics"/>
        </authorList>
    </citation>
    <scope>NUCLEOTIDE SEQUENCE [LARGE SCALE GENOMIC DNA]</scope>
</reference>
<sequence length="108" mass="12155">MEECNLDDSAVVAKDHDQWVVVYREEMCGYSAIPVFSFKNFKWAVENAYMVGGVNVIISYGVSTLSGCVGNVAPTFAFISDEFCSIYLDCMLYVFDSDMFCENEMETT</sequence>
<evidence type="ECO:0000313" key="3">
    <source>
        <dbReference type="WBParaSite" id="TCNE_0001573301-mRNA-1"/>
    </source>
</evidence>
<accession>A0A183V4R2</accession>